<comment type="caution">
    <text evidence="1">The sequence shown here is derived from an EMBL/GenBank/DDBJ whole genome shotgun (WGS) entry which is preliminary data.</text>
</comment>
<keyword evidence="2" id="KW-1185">Reference proteome</keyword>
<organism evidence="1 2">
    <name type="scientific">Durusdinium trenchii</name>
    <dbReference type="NCBI Taxonomy" id="1381693"/>
    <lineage>
        <taxon>Eukaryota</taxon>
        <taxon>Sar</taxon>
        <taxon>Alveolata</taxon>
        <taxon>Dinophyceae</taxon>
        <taxon>Suessiales</taxon>
        <taxon>Symbiodiniaceae</taxon>
        <taxon>Durusdinium</taxon>
    </lineage>
</organism>
<protein>
    <submittedName>
        <fullName evidence="1">Uncharacterized protein</fullName>
    </submittedName>
</protein>
<evidence type="ECO:0000313" key="1">
    <source>
        <dbReference type="EMBL" id="CAK9046718.1"/>
    </source>
</evidence>
<name>A0ABP0M6A9_9DINO</name>
<reference evidence="1 2" key="1">
    <citation type="submission" date="2024-02" db="EMBL/GenBank/DDBJ databases">
        <authorList>
            <person name="Chen Y."/>
            <person name="Shah S."/>
            <person name="Dougan E. K."/>
            <person name="Thang M."/>
            <person name="Chan C."/>
        </authorList>
    </citation>
    <scope>NUCLEOTIDE SEQUENCE [LARGE SCALE GENOMIC DNA]</scope>
</reference>
<dbReference type="Proteomes" id="UP001642484">
    <property type="component" value="Unassembled WGS sequence"/>
</dbReference>
<accession>A0ABP0M6A9</accession>
<sequence>MGVTHVSFSMRDTCGSVGYTVQVSRSEANSFVRTTVSEMGRLGPSKNQADLSLEMMADGRRTPSSRPDACGPSFGGGSYWSGTRSMSGSCGSCEDEACERANQ</sequence>
<gene>
    <name evidence="1" type="ORF">CCMP2556_LOCUS24252</name>
</gene>
<proteinExistence type="predicted"/>
<dbReference type="EMBL" id="CAXAMN010015836">
    <property type="protein sequence ID" value="CAK9046718.1"/>
    <property type="molecule type" value="Genomic_DNA"/>
</dbReference>
<evidence type="ECO:0000313" key="2">
    <source>
        <dbReference type="Proteomes" id="UP001642484"/>
    </source>
</evidence>